<dbReference type="GeneID" id="44128907"/>
<dbReference type="KEGG" id="ssol:SULB_0963"/>
<dbReference type="EMBL" id="CP033241">
    <property type="protein sequence ID" value="AZF83495.1"/>
    <property type="molecule type" value="Genomic_DNA"/>
</dbReference>
<dbReference type="Pfam" id="PF14947">
    <property type="entry name" value="HTH_45"/>
    <property type="match status" value="1"/>
</dbReference>
<dbReference type="Proteomes" id="UP000594632">
    <property type="component" value="Chromosome"/>
</dbReference>
<reference evidence="17" key="3">
    <citation type="submission" date="2016-04" db="EMBL/GenBank/DDBJ databases">
        <authorList>
            <person name="Shah S.A."/>
            <person name="Garrett R.A."/>
        </authorList>
    </citation>
    <scope>NUCLEOTIDE SEQUENCE [LARGE SCALE GENOMIC DNA]</scope>
    <source>
        <strain evidence="17">ATCC 35091 / DSM 1616 / JCM 8930 / NBRC 15331 / P1</strain>
    </source>
</reference>
<dbReference type="KEGG" id="ssoa:SULA_0961"/>
<dbReference type="Proteomes" id="UP000273194">
    <property type="component" value="Chromosome"/>
</dbReference>
<dbReference type="GO" id="GO:0003677">
    <property type="term" value="F:DNA binding"/>
    <property type="evidence" value="ECO:0007669"/>
    <property type="project" value="UniProtKB-KW"/>
</dbReference>
<evidence type="ECO:0000313" key="10">
    <source>
        <dbReference type="EMBL" id="AZF80855.1"/>
    </source>
</evidence>
<dbReference type="AlphaFoldDB" id="A0A0E3JTH7"/>
<dbReference type="EMBL" id="CP011055">
    <property type="protein sequence ID" value="AKA73310.1"/>
    <property type="molecule type" value="Genomic_DNA"/>
</dbReference>
<evidence type="ECO:0000313" key="7">
    <source>
        <dbReference type="EMBL" id="AZF73017.1"/>
    </source>
</evidence>
<evidence type="ECO:0000313" key="17">
    <source>
        <dbReference type="Proteomes" id="UP000076770"/>
    </source>
</evidence>
<dbReference type="Proteomes" id="UP000282269">
    <property type="component" value="Chromosome"/>
</dbReference>
<sequence length="123" mass="14151">MIIKKSVVFAISITLFHIGLLISKHHNYRPSSCPFLVYVPLTSNFIMDAKCRYNLLKILELVQEAEDGLTVEYISTKLNLSRKSVRTYLSKLESNGLIKRIDDIYKITEEGRKLIESLKLNGF</sequence>
<evidence type="ECO:0000313" key="12">
    <source>
        <dbReference type="EMBL" id="QPG50291.1"/>
    </source>
</evidence>
<evidence type="ECO:0000313" key="16">
    <source>
        <dbReference type="Proteomes" id="UP000033106"/>
    </source>
</evidence>
<dbReference type="Proteomes" id="UP000269431">
    <property type="component" value="Chromosome"/>
</dbReference>
<dbReference type="Proteomes" id="UP000275843">
    <property type="component" value="Chromosome"/>
</dbReference>
<evidence type="ECO:0000313" key="15">
    <source>
        <dbReference type="Proteomes" id="UP000033085"/>
    </source>
</evidence>
<dbReference type="EMBL" id="CP033239">
    <property type="protein sequence ID" value="AZF78249.1"/>
    <property type="molecule type" value="Genomic_DNA"/>
</dbReference>
<dbReference type="CDD" id="cd00090">
    <property type="entry name" value="HTH_ARSR"/>
    <property type="match status" value="1"/>
</dbReference>
<evidence type="ECO:0000313" key="6">
    <source>
        <dbReference type="EMBL" id="AZF70397.1"/>
    </source>
</evidence>
<dbReference type="Proteomes" id="UP000076770">
    <property type="component" value="Chromosome i"/>
</dbReference>
<dbReference type="OrthoDB" id="42506at2157"/>
<dbReference type="Proteomes" id="UP000278715">
    <property type="component" value="Chromosome"/>
</dbReference>
<evidence type="ECO:0000313" key="8">
    <source>
        <dbReference type="EMBL" id="AZF75641.1"/>
    </source>
</evidence>
<accession>A0A0E3JTH7</accession>
<dbReference type="Proteomes" id="UP000267993">
    <property type="component" value="Chromosome"/>
</dbReference>
<dbReference type="SUPFAM" id="SSF46785">
    <property type="entry name" value="Winged helix' DNA-binding domain"/>
    <property type="match status" value="1"/>
</dbReference>
<evidence type="ECO:0000313" key="19">
    <source>
        <dbReference type="Proteomes" id="UP000269431"/>
    </source>
</evidence>
<dbReference type="Proteomes" id="UP000033057">
    <property type="component" value="Chromosome"/>
</dbReference>
<dbReference type="Proteomes" id="UP000033085">
    <property type="component" value="Chromosome"/>
</dbReference>
<evidence type="ECO:0000313" key="23">
    <source>
        <dbReference type="Proteomes" id="UP000278715"/>
    </source>
</evidence>
<dbReference type="Proteomes" id="UP000273443">
    <property type="component" value="Chromosome"/>
</dbReference>
<name>A0A0E3JTH7_SACSO</name>
<dbReference type="Gene3D" id="1.10.10.10">
    <property type="entry name" value="Winged helix-like DNA-binding domain superfamily/Winged helix DNA-binding domain"/>
    <property type="match status" value="1"/>
</dbReference>
<evidence type="ECO:0000313" key="2">
    <source>
        <dbReference type="EMBL" id="AKA73310.1"/>
    </source>
</evidence>
<evidence type="ECO:0000313" key="21">
    <source>
        <dbReference type="Proteomes" id="UP000273443"/>
    </source>
</evidence>
<dbReference type="EMBL" id="CP033237">
    <property type="protein sequence ID" value="AZF73017.1"/>
    <property type="molecule type" value="Genomic_DNA"/>
</dbReference>
<evidence type="ECO:0000313" key="20">
    <source>
        <dbReference type="Proteomes" id="UP000273194"/>
    </source>
</evidence>
<feature type="domain" description="ArnR1-like winged helix-turn-helix" evidence="1">
    <location>
        <begin position="56"/>
        <end position="119"/>
    </location>
</feature>
<evidence type="ECO:0000313" key="4">
    <source>
        <dbReference type="EMBL" id="AKA78702.1"/>
    </source>
</evidence>
<evidence type="ECO:0000313" key="13">
    <source>
        <dbReference type="EMBL" id="SAI86833.1"/>
    </source>
</evidence>
<organism evidence="2 15">
    <name type="scientific">Saccharolobus solfataricus</name>
    <name type="common">Sulfolobus solfataricus</name>
    <dbReference type="NCBI Taxonomy" id="2287"/>
    <lineage>
        <taxon>Archaea</taxon>
        <taxon>Thermoproteota</taxon>
        <taxon>Thermoprotei</taxon>
        <taxon>Sulfolobales</taxon>
        <taxon>Sulfolobaceae</taxon>
        <taxon>Saccharolobus</taxon>
    </lineage>
</organism>
<reference evidence="18 19" key="4">
    <citation type="journal article" date="2018" name="Proc. Natl. Acad. Sci. U.S.A.">
        <title>Nonmutational mechanism of inheritance in the Archaeon Sulfolobus solfataricus.</title>
        <authorList>
            <person name="Payne S."/>
            <person name="McCarthy S."/>
            <person name="Johnson T."/>
            <person name="North E."/>
            <person name="Blum P."/>
        </authorList>
    </citation>
    <scope>NUCLEOTIDE SEQUENCE [LARGE SCALE GENOMIC DNA]</scope>
    <source>
        <strain evidence="6 18">SARC-H</strain>
        <strain evidence="7 22">SARC-I</strain>
        <strain evidence="9 23">SARC-N</strain>
        <strain evidence="10 24">SARC-O</strain>
        <strain evidence="11 19">SUL120</strain>
        <strain evidence="5 20">SULG</strain>
        <strain evidence="8 21">SULM</strain>
    </source>
</reference>
<dbReference type="InterPro" id="IPR011991">
    <property type="entry name" value="ArsR-like_HTH"/>
</dbReference>
<reference evidence="14 15" key="1">
    <citation type="journal article" date="2015" name="Genome Announc.">
        <title>Complete Genome Sequence of Sulfolobus solfataricus Strain 98/2 and Evolved Derivatives.</title>
        <authorList>
            <person name="McCarthy S."/>
            <person name="Gradnigo J."/>
            <person name="Johnson T."/>
            <person name="Payne S."/>
            <person name="Lipzen A."/>
            <person name="Martin J."/>
            <person name="Schackwitz W."/>
            <person name="Moriyama E."/>
            <person name="Blum P."/>
        </authorList>
    </citation>
    <scope>NUCLEOTIDE SEQUENCE [LARGE SCALE GENOMIC DNA]</scope>
    <source>
        <strain evidence="14">98/2 SULC</strain>
        <strain evidence="2">SARC-B</strain>
        <strain evidence="3">SARC-C</strain>
        <strain evidence="4 16">SULA</strain>
        <strain evidence="15">SULB</strain>
    </source>
</reference>
<dbReference type="GeneID" id="1453207"/>
<gene>
    <name evidence="12" type="ORF">HFC64_11200</name>
    <name evidence="13" type="ORF">SSOP1_3279</name>
    <name evidence="4" type="ORF">SULA_0961</name>
    <name evidence="2" type="ORF">SULB_0963</name>
    <name evidence="3" type="ORF">SULC_0962</name>
    <name evidence="5" type="ORF">SULG_04715</name>
    <name evidence="6" type="ORF">SULH_04715</name>
    <name evidence="7" type="ORF">SULI_04715</name>
    <name evidence="8" type="ORF">SULM_04715</name>
    <name evidence="9" type="ORF">SULN_04715</name>
    <name evidence="10" type="ORF">SULO_04725</name>
    <name evidence="11" type="ORF">SULZ_04960</name>
</gene>
<reference evidence="12 25" key="6">
    <citation type="journal article" date="2020" name="Nat. Commun.">
        <title>The structures of two archaeal type IV pili illuminate evolutionary relationships.</title>
        <authorList>
            <person name="Wang F."/>
            <person name="Baquero D.P."/>
            <person name="Su Z."/>
            <person name="Beltran L.C."/>
            <person name="Prangishvili D."/>
            <person name="Krupovic M."/>
            <person name="Egelman E.H."/>
        </authorList>
    </citation>
    <scope>NUCLEOTIDE SEQUENCE [LARGE SCALE GENOMIC DNA]</scope>
    <source>
        <strain evidence="12 25">POZ149</strain>
    </source>
</reference>
<keyword evidence="13" id="KW-0238">DNA-binding</keyword>
<evidence type="ECO:0000313" key="18">
    <source>
        <dbReference type="Proteomes" id="UP000267993"/>
    </source>
</evidence>
<dbReference type="EMBL" id="LT549890">
    <property type="protein sequence ID" value="SAI86833.1"/>
    <property type="molecule type" value="Genomic_DNA"/>
</dbReference>
<proteinExistence type="predicted"/>
<evidence type="ECO:0000313" key="24">
    <source>
        <dbReference type="Proteomes" id="UP000282269"/>
    </source>
</evidence>
<dbReference type="EMBL" id="CP011057">
    <property type="protein sequence ID" value="AKA78702.1"/>
    <property type="molecule type" value="Genomic_DNA"/>
</dbReference>
<protein>
    <submittedName>
        <fullName evidence="13">DNA-binding protein</fullName>
    </submittedName>
    <submittedName>
        <fullName evidence="2">Winged helix-turn-helix transcriptional regulator</fullName>
    </submittedName>
</protein>
<dbReference type="EMBL" id="CP033238">
    <property type="protein sequence ID" value="AZF75641.1"/>
    <property type="molecule type" value="Genomic_DNA"/>
</dbReference>
<dbReference type="InterPro" id="IPR036388">
    <property type="entry name" value="WH-like_DNA-bd_sf"/>
</dbReference>
<dbReference type="EMBL" id="CP050869">
    <property type="protein sequence ID" value="QPG50291.1"/>
    <property type="molecule type" value="Genomic_DNA"/>
</dbReference>
<dbReference type="KEGG" id="ssof:SULC_0962"/>
<evidence type="ECO:0000313" key="25">
    <source>
        <dbReference type="Proteomes" id="UP000594632"/>
    </source>
</evidence>
<dbReference type="EMBL" id="CP011056">
    <property type="protein sequence ID" value="AKA76009.1"/>
    <property type="molecule type" value="Genomic_DNA"/>
</dbReference>
<dbReference type="RefSeq" id="WP_009991699.1">
    <property type="nucleotide sequence ID" value="NZ_CP011055.2"/>
</dbReference>
<evidence type="ECO:0000313" key="14">
    <source>
        <dbReference type="Proteomes" id="UP000033057"/>
    </source>
</evidence>
<dbReference type="EMBL" id="CP033240">
    <property type="protein sequence ID" value="AZF80855.1"/>
    <property type="molecule type" value="Genomic_DNA"/>
</dbReference>
<reference evidence="13" key="2">
    <citation type="submission" date="2016-04" db="EMBL/GenBank/DDBJ databases">
        <authorList>
            <person name="Evans L.H."/>
            <person name="Alamgir A."/>
            <person name="Owens N."/>
            <person name="Weber N.D."/>
            <person name="Virtaneva K."/>
            <person name="Barbian K."/>
            <person name="Babar A."/>
            <person name="Rosenke K."/>
        </authorList>
    </citation>
    <scope>NUCLEOTIDE SEQUENCE</scope>
    <source>
        <strain evidence="13">P1</strain>
    </source>
</reference>
<dbReference type="OMA" id="KYYALFV"/>
<evidence type="ECO:0000313" key="5">
    <source>
        <dbReference type="EMBL" id="AZF67777.1"/>
    </source>
</evidence>
<reference evidence="2" key="5">
    <citation type="submission" date="2018-10" db="EMBL/GenBank/DDBJ databases">
        <authorList>
            <person name="McCarthy S."/>
            <person name="Gradnigo J."/>
            <person name="Johnson T."/>
            <person name="Payne S."/>
            <person name="Lipzen A."/>
            <person name="Schackwitz W."/>
            <person name="Martin J."/>
            <person name="Moriyama E."/>
            <person name="Blum P."/>
        </authorList>
    </citation>
    <scope>NUCLEOTIDE SEQUENCE</scope>
    <source>
        <strain evidence="2">SARC-B</strain>
        <strain evidence="3">SARC-C</strain>
        <strain evidence="4">SULA</strain>
    </source>
</reference>
<evidence type="ECO:0000313" key="22">
    <source>
        <dbReference type="Proteomes" id="UP000275843"/>
    </source>
</evidence>
<dbReference type="PATRIC" id="fig|2287.6.peg.1019"/>
<evidence type="ECO:0000313" key="9">
    <source>
        <dbReference type="EMBL" id="AZF78249.1"/>
    </source>
</evidence>
<dbReference type="EMBL" id="CP033236">
    <property type="protein sequence ID" value="AZF70397.1"/>
    <property type="molecule type" value="Genomic_DNA"/>
</dbReference>
<dbReference type="InterPro" id="IPR038723">
    <property type="entry name" value="ArnR1-like_HTH"/>
</dbReference>
<evidence type="ECO:0000259" key="1">
    <source>
        <dbReference type="Pfam" id="PF14947"/>
    </source>
</evidence>
<evidence type="ECO:0000313" key="11">
    <source>
        <dbReference type="EMBL" id="AZF83495.1"/>
    </source>
</evidence>
<dbReference type="Proteomes" id="UP000033106">
    <property type="component" value="Chromosome"/>
</dbReference>
<evidence type="ECO:0000313" key="3">
    <source>
        <dbReference type="EMBL" id="AKA76009.1"/>
    </source>
</evidence>
<dbReference type="InterPro" id="IPR036390">
    <property type="entry name" value="WH_DNA-bd_sf"/>
</dbReference>
<dbReference type="EMBL" id="CP033235">
    <property type="protein sequence ID" value="AZF67777.1"/>
    <property type="molecule type" value="Genomic_DNA"/>
</dbReference>